<dbReference type="Proteomes" id="UP000177130">
    <property type="component" value="Unassembled WGS sequence"/>
</dbReference>
<sequence length="87" mass="9549">MVAAAISALGMIQGIWPGVNFTVHVLFTIRSGLRNLVIHHSFAVEEGKKELEFWLKTIVRVGLIGSKKINYPAANCPLGLPRRGIPE</sequence>
<accession>A0A1G2MF06</accession>
<organism evidence="1 2">
    <name type="scientific">Candidatus Taylorbacteria bacterium RIFCSPHIGHO2_02_FULL_43_32b</name>
    <dbReference type="NCBI Taxonomy" id="1802306"/>
    <lineage>
        <taxon>Bacteria</taxon>
        <taxon>Candidatus Tayloriibacteriota</taxon>
    </lineage>
</organism>
<proteinExistence type="predicted"/>
<protein>
    <submittedName>
        <fullName evidence="1">Uncharacterized protein</fullName>
    </submittedName>
</protein>
<comment type="caution">
    <text evidence="1">The sequence shown here is derived from an EMBL/GenBank/DDBJ whole genome shotgun (WGS) entry which is preliminary data.</text>
</comment>
<evidence type="ECO:0000313" key="1">
    <source>
        <dbReference type="EMBL" id="OHA22284.1"/>
    </source>
</evidence>
<dbReference type="EMBL" id="MHRK01000055">
    <property type="protein sequence ID" value="OHA22284.1"/>
    <property type="molecule type" value="Genomic_DNA"/>
</dbReference>
<evidence type="ECO:0000313" key="2">
    <source>
        <dbReference type="Proteomes" id="UP000177130"/>
    </source>
</evidence>
<name>A0A1G2MF06_9BACT</name>
<gene>
    <name evidence="1" type="ORF">A3C72_04265</name>
</gene>
<dbReference type="AlphaFoldDB" id="A0A1G2MF06"/>
<reference evidence="1 2" key="1">
    <citation type="journal article" date="2016" name="Nat. Commun.">
        <title>Thousands of microbial genomes shed light on interconnected biogeochemical processes in an aquifer system.</title>
        <authorList>
            <person name="Anantharaman K."/>
            <person name="Brown C.T."/>
            <person name="Hug L.A."/>
            <person name="Sharon I."/>
            <person name="Castelle C.J."/>
            <person name="Probst A.J."/>
            <person name="Thomas B.C."/>
            <person name="Singh A."/>
            <person name="Wilkins M.J."/>
            <person name="Karaoz U."/>
            <person name="Brodie E.L."/>
            <person name="Williams K.H."/>
            <person name="Hubbard S.S."/>
            <person name="Banfield J.F."/>
        </authorList>
    </citation>
    <scope>NUCLEOTIDE SEQUENCE [LARGE SCALE GENOMIC DNA]</scope>
</reference>